<dbReference type="Pfam" id="PF00149">
    <property type="entry name" value="Metallophos"/>
    <property type="match status" value="1"/>
</dbReference>
<dbReference type="GO" id="GO:0016787">
    <property type="term" value="F:hydrolase activity"/>
    <property type="evidence" value="ECO:0007669"/>
    <property type="project" value="InterPro"/>
</dbReference>
<dbReference type="SUPFAM" id="SSF56300">
    <property type="entry name" value="Metallo-dependent phosphatases"/>
    <property type="match status" value="1"/>
</dbReference>
<dbReference type="AlphaFoldDB" id="A0A101JN03"/>
<sequence>MLFRVMSDIHNEFSHEESGRDYRVPELADDRKSILILAGDTGVLSRKRTWLGFLSQCAVQFKSVFLVEGNHEWYHGNIEKHFWRNAIAEQGWQNVHTGQLILENERIAIIGTTLWTDFFGGNPIAMFDVSQGLNDYSLIKVGVEYRRLRPEYLLALHHKQKKWLFENVDQYAGLGYTVIVVTHHQPSLQGIAPGYRNDLLNAAYVSDLEKEVLPRKIDYWICGHCHTAMEYSIGETRVICNPKGYPHEYGNGFDPLKTLNVP</sequence>
<feature type="domain" description="Calcineurin-like phosphoesterase" evidence="1">
    <location>
        <begin position="3"/>
        <end position="227"/>
    </location>
</feature>
<evidence type="ECO:0000259" key="1">
    <source>
        <dbReference type="Pfam" id="PF00149"/>
    </source>
</evidence>
<dbReference type="PANTHER" id="PTHR37844:SF2">
    <property type="entry name" value="SER_THR PROTEIN PHOSPHATASE SUPERFAMILY (AFU_ORTHOLOGUE AFUA_1G14840)"/>
    <property type="match status" value="1"/>
</dbReference>
<evidence type="ECO:0000313" key="3">
    <source>
        <dbReference type="Proteomes" id="UP000053937"/>
    </source>
</evidence>
<accession>A0A101JN03</accession>
<name>A0A101JN03_CHLLI</name>
<protein>
    <submittedName>
        <fullName evidence="2">Metallophosphoesterase</fullName>
    </submittedName>
</protein>
<gene>
    <name evidence="2" type="ORF">ASB62_04930</name>
</gene>
<organism evidence="2 3">
    <name type="scientific">Chlorobium limicola</name>
    <dbReference type="NCBI Taxonomy" id="1092"/>
    <lineage>
        <taxon>Bacteria</taxon>
        <taxon>Pseudomonadati</taxon>
        <taxon>Chlorobiota</taxon>
        <taxon>Chlorobiia</taxon>
        <taxon>Chlorobiales</taxon>
        <taxon>Chlorobiaceae</taxon>
        <taxon>Chlorobium/Pelodictyon group</taxon>
        <taxon>Chlorobium</taxon>
    </lineage>
</organism>
<reference evidence="2 3" key="1">
    <citation type="submission" date="2015-10" db="EMBL/GenBank/DDBJ databases">
        <title>Draft Genome Sequence of Chlorobium limicola strain Frasassi Growing under Artificial Lighting in the Frasassi Cave System.</title>
        <authorList>
            <person name="Mansor M."/>
            <person name="Macalady J."/>
        </authorList>
    </citation>
    <scope>NUCLEOTIDE SEQUENCE [LARGE SCALE GENOMIC DNA]</scope>
    <source>
        <strain evidence="2 3">Frasassi</strain>
    </source>
</reference>
<dbReference type="EMBL" id="LMBR01000112">
    <property type="protein sequence ID" value="KUL29923.1"/>
    <property type="molecule type" value="Genomic_DNA"/>
</dbReference>
<dbReference type="InterPro" id="IPR004843">
    <property type="entry name" value="Calcineurin-like_PHP"/>
</dbReference>
<comment type="caution">
    <text evidence="2">The sequence shown here is derived from an EMBL/GenBank/DDBJ whole genome shotgun (WGS) entry which is preliminary data.</text>
</comment>
<dbReference type="Gene3D" id="3.60.21.10">
    <property type="match status" value="1"/>
</dbReference>
<dbReference type="InterPro" id="IPR029052">
    <property type="entry name" value="Metallo-depent_PP-like"/>
</dbReference>
<dbReference type="PANTHER" id="PTHR37844">
    <property type="entry name" value="SER/THR PROTEIN PHOSPHATASE SUPERFAMILY (AFU_ORTHOLOGUE AFUA_1G14840)"/>
    <property type="match status" value="1"/>
</dbReference>
<dbReference type="Proteomes" id="UP000053937">
    <property type="component" value="Unassembled WGS sequence"/>
</dbReference>
<proteinExistence type="predicted"/>
<dbReference type="RefSeq" id="WP_059138875.1">
    <property type="nucleotide sequence ID" value="NZ_LMBR01000112.1"/>
</dbReference>
<evidence type="ECO:0000313" key="2">
    <source>
        <dbReference type="EMBL" id="KUL29923.1"/>
    </source>
</evidence>
<dbReference type="OrthoDB" id="356681at2"/>
<keyword evidence="3" id="KW-1185">Reference proteome</keyword>